<dbReference type="AlphaFoldDB" id="A0AAN9RQX5"/>
<reference evidence="2 3" key="1">
    <citation type="submission" date="2024-01" db="EMBL/GenBank/DDBJ databases">
        <title>The genomes of 5 underutilized Papilionoideae crops provide insights into root nodulation and disease resistanc.</title>
        <authorList>
            <person name="Jiang F."/>
        </authorList>
    </citation>
    <scope>NUCLEOTIDE SEQUENCE [LARGE SCALE GENOMIC DNA]</scope>
    <source>
        <strain evidence="2">JINMINGXINNONG_FW02</strain>
        <tissue evidence="2">Leaves</tissue>
    </source>
</reference>
<feature type="transmembrane region" description="Helical" evidence="1">
    <location>
        <begin position="109"/>
        <end position="126"/>
    </location>
</feature>
<evidence type="ECO:0008006" key="4">
    <source>
        <dbReference type="Google" id="ProtNLM"/>
    </source>
</evidence>
<comment type="caution">
    <text evidence="2">The sequence shown here is derived from an EMBL/GenBank/DDBJ whole genome shotgun (WGS) entry which is preliminary data.</text>
</comment>
<name>A0AAN9RQX5_PHACN</name>
<keyword evidence="1" id="KW-1133">Transmembrane helix</keyword>
<evidence type="ECO:0000313" key="3">
    <source>
        <dbReference type="Proteomes" id="UP001374584"/>
    </source>
</evidence>
<feature type="transmembrane region" description="Helical" evidence="1">
    <location>
        <begin position="48"/>
        <end position="66"/>
    </location>
</feature>
<dbReference type="EMBL" id="JAYMYR010000001">
    <property type="protein sequence ID" value="KAK7382054.1"/>
    <property type="molecule type" value="Genomic_DNA"/>
</dbReference>
<evidence type="ECO:0000313" key="2">
    <source>
        <dbReference type="EMBL" id="KAK7382054.1"/>
    </source>
</evidence>
<keyword evidence="1" id="KW-0472">Membrane</keyword>
<dbReference type="PANTHER" id="PTHR34115:SF15">
    <property type="entry name" value="PROTEIN, PUTATIVE-RELATED"/>
    <property type="match status" value="1"/>
</dbReference>
<accession>A0AAN9RQX5</accession>
<feature type="transmembrane region" description="Helical" evidence="1">
    <location>
        <begin position="78"/>
        <end position="97"/>
    </location>
</feature>
<dbReference type="PANTHER" id="PTHR34115">
    <property type="entry name" value="PROTEIN, PUTATIVE-RELATED"/>
    <property type="match status" value="1"/>
</dbReference>
<organism evidence="2 3">
    <name type="scientific">Phaseolus coccineus</name>
    <name type="common">Scarlet runner bean</name>
    <name type="synonym">Phaseolus multiflorus</name>
    <dbReference type="NCBI Taxonomy" id="3886"/>
    <lineage>
        <taxon>Eukaryota</taxon>
        <taxon>Viridiplantae</taxon>
        <taxon>Streptophyta</taxon>
        <taxon>Embryophyta</taxon>
        <taxon>Tracheophyta</taxon>
        <taxon>Spermatophyta</taxon>
        <taxon>Magnoliopsida</taxon>
        <taxon>eudicotyledons</taxon>
        <taxon>Gunneridae</taxon>
        <taxon>Pentapetalae</taxon>
        <taxon>rosids</taxon>
        <taxon>fabids</taxon>
        <taxon>Fabales</taxon>
        <taxon>Fabaceae</taxon>
        <taxon>Papilionoideae</taxon>
        <taxon>50 kb inversion clade</taxon>
        <taxon>NPAAA clade</taxon>
        <taxon>indigoferoid/millettioid clade</taxon>
        <taxon>Phaseoleae</taxon>
        <taxon>Phaseolus</taxon>
    </lineage>
</organism>
<evidence type="ECO:0000256" key="1">
    <source>
        <dbReference type="SAM" id="Phobius"/>
    </source>
</evidence>
<sequence>MSFNSVPDLVRPRPTSLDRALRGTQAITFNILYLQVRSVALEINPLHAFVAFSFFALLGFIQIRYPENPSPFQLHPKTTIISIATFLLYCLGFLGSLKFGIRVHHFDTLMHVFGSLSLISLLLLLLPDNWESLGFVVYTLWFITLVLFIIRTRLREIWMQRQQIRRRVVRPLLPTTSRDMEILIILSELPM</sequence>
<dbReference type="InterPro" id="IPR053258">
    <property type="entry name" value="Ca-permeable_cation_channel"/>
</dbReference>
<proteinExistence type="predicted"/>
<protein>
    <recommendedName>
        <fullName evidence="4">Transmembrane protein</fullName>
    </recommendedName>
</protein>
<keyword evidence="1" id="KW-0812">Transmembrane</keyword>
<gene>
    <name evidence="2" type="ORF">VNO80_00720</name>
</gene>
<keyword evidence="3" id="KW-1185">Reference proteome</keyword>
<feature type="transmembrane region" description="Helical" evidence="1">
    <location>
        <begin position="132"/>
        <end position="150"/>
    </location>
</feature>
<dbReference type="Proteomes" id="UP001374584">
    <property type="component" value="Unassembled WGS sequence"/>
</dbReference>